<organism evidence="1 2">
    <name type="scientific">Floridaenema evergladense BLCC-F167</name>
    <dbReference type="NCBI Taxonomy" id="3153639"/>
    <lineage>
        <taxon>Bacteria</taxon>
        <taxon>Bacillati</taxon>
        <taxon>Cyanobacteriota</taxon>
        <taxon>Cyanophyceae</taxon>
        <taxon>Oscillatoriophycideae</taxon>
        <taxon>Aerosakkonematales</taxon>
        <taxon>Aerosakkonemataceae</taxon>
        <taxon>Floridanema</taxon>
        <taxon>Floridanema evergladense</taxon>
    </lineage>
</organism>
<evidence type="ECO:0000313" key="1">
    <source>
        <dbReference type="EMBL" id="MFB2838125.1"/>
    </source>
</evidence>
<accession>A0ABV4WSR8</accession>
<protein>
    <submittedName>
        <fullName evidence="1">PhoX family phosphatase</fullName>
    </submittedName>
</protein>
<evidence type="ECO:0000313" key="2">
    <source>
        <dbReference type="Proteomes" id="UP001576780"/>
    </source>
</evidence>
<dbReference type="EMBL" id="JBHFNT010000238">
    <property type="protein sequence ID" value="MFB2838125.1"/>
    <property type="molecule type" value="Genomic_DNA"/>
</dbReference>
<sequence>MKLKRRDFLFLLGAGAATVALGTYLVKQKKGILSGIGFQPVKGPMPLEINDVPVAQQIADFSKYEIADDLVLPEGYTYDIVGAWGEKIGDSRFGYNNDYLSFVQTGKNEGYLTINFEYISTIPWFQTFEKVVGKKLPAAEIQAELKKVGNNGINAFALPPEQADLKAKIQQISEEALIDQGIGIISIRKNAEGKWERTNSPSDRRITGISGLKDGKYLDVSGPGVFVLRKKTGQGYVDNLGARIIGTFANCAGGTTPWGTVLSAEENFQNQVPEPVYADGTSFDPGKNNFVIDDGELSGQGNVLGLAGNKYGWIVEVDPANPKDYGIKHTWLGRYRHEAVGVRAEAGKPLAFYSGCDRRGGHLYKFISTGKVQDPKNKANSNLLRQGMLYAAIFNPDGTGKWIPLKPSTPVNPVLPSNLVGSLVLLPKRPEGGIYKAKSNAEVANFKQKFKTLGDLYIGTPEEKQGAILIDAHFAANAAGATCTARPEDTEIAPDGSLYITFTSGSPGGDGAPDKRIFKGLKGKTPWEYGWIMHLIEDKNQPDALTFQWKMLAVGGEPIAGGAGFSNPDNLVIDNNQNVWMVTDMSTGKQNNPKGKDGVGSFGNNSIWFIPTTGDNAGNAYLFGIGPMECETTGPFFTQDQQTLFLSVQHPGEVYGTRQNSTAETREFTMHTTNGEKFNQTRTIPIGSNWPGKAANDPPKPAVIAIRRLDGQPIA</sequence>
<proteinExistence type="predicted"/>
<gene>
    <name evidence="1" type="ORF">ACE1CA_26815</name>
</gene>
<dbReference type="PANTHER" id="PTHR35399">
    <property type="entry name" value="SLR8030 PROTEIN"/>
    <property type="match status" value="1"/>
</dbReference>
<dbReference type="Proteomes" id="UP001576780">
    <property type="component" value="Unassembled WGS sequence"/>
</dbReference>
<keyword evidence="2" id="KW-1185">Reference proteome</keyword>
<dbReference type="PANTHER" id="PTHR35399:SF2">
    <property type="entry name" value="DUF839 DOMAIN-CONTAINING PROTEIN"/>
    <property type="match status" value="1"/>
</dbReference>
<reference evidence="1 2" key="1">
    <citation type="submission" date="2024-09" db="EMBL/GenBank/DDBJ databases">
        <title>Floridaenema gen nov. (Aerosakkonemataceae, Aerosakkonematales ord. nov., Cyanobacteria) from benthic tropical and subtropical fresh waters, with the description of four new species.</title>
        <authorList>
            <person name="Moretto J.A."/>
            <person name="Berthold D.E."/>
            <person name="Lefler F.W."/>
            <person name="Huang I.-S."/>
            <person name="Laughinghouse H. IV."/>
        </authorList>
    </citation>
    <scope>NUCLEOTIDE SEQUENCE [LARGE SCALE GENOMIC DNA]</scope>
    <source>
        <strain evidence="1 2">BLCC-F167</strain>
    </source>
</reference>
<dbReference type="Pfam" id="PF05787">
    <property type="entry name" value="PhoX"/>
    <property type="match status" value="1"/>
</dbReference>
<comment type="caution">
    <text evidence="1">The sequence shown here is derived from an EMBL/GenBank/DDBJ whole genome shotgun (WGS) entry which is preliminary data.</text>
</comment>
<dbReference type="RefSeq" id="WP_413280455.1">
    <property type="nucleotide sequence ID" value="NZ_JBHFNT010000238.1"/>
</dbReference>
<dbReference type="InterPro" id="IPR008557">
    <property type="entry name" value="PhoX"/>
</dbReference>
<name>A0ABV4WSR8_9CYAN</name>